<feature type="domain" description="HTH luxR-type" evidence="2">
    <location>
        <begin position="97"/>
        <end position="154"/>
    </location>
</feature>
<evidence type="ECO:0000313" key="4">
    <source>
        <dbReference type="Proteomes" id="UP001226762"/>
    </source>
</evidence>
<comment type="caution">
    <text evidence="3">The sequence shown here is derived from an EMBL/GenBank/DDBJ whole genome shotgun (WGS) entry which is preliminary data.</text>
</comment>
<reference evidence="3" key="1">
    <citation type="submission" date="2022-07" db="EMBL/GenBank/DDBJ databases">
        <authorList>
            <person name="Otstavnykh N."/>
            <person name="Isaeva M."/>
            <person name="Bystritskaya E."/>
        </authorList>
    </citation>
    <scope>NUCLEOTIDE SEQUENCE</scope>
    <source>
        <strain evidence="3">KCTC 52189</strain>
    </source>
</reference>
<proteinExistence type="predicted"/>
<sequence length="170" mass="18031">MSHPPGDLRRASLLAAALALQTLAAVFFIGDVASDYRWIGFDPHTTFEAMVALALIIGIGISALEMRRTLLRIRRAEEALSLASGAFAEVIEARFAGWGLTPAEADVALFTLKGLETSEIAALRSAAESTVRAQLTRVFAKSGAGSRAQFVALFVEDLLENARAGPDSGL</sequence>
<evidence type="ECO:0000259" key="2">
    <source>
        <dbReference type="SMART" id="SM00421"/>
    </source>
</evidence>
<dbReference type="RefSeq" id="WP_306735894.1">
    <property type="nucleotide sequence ID" value="NZ_JANHAX010000003.1"/>
</dbReference>
<dbReference type="SUPFAM" id="SSF46894">
    <property type="entry name" value="C-terminal effector domain of the bipartite response regulators"/>
    <property type="match status" value="1"/>
</dbReference>
<dbReference type="InterPro" id="IPR036388">
    <property type="entry name" value="WH-like_DNA-bd_sf"/>
</dbReference>
<keyword evidence="1" id="KW-0812">Transmembrane</keyword>
<reference evidence="3" key="2">
    <citation type="submission" date="2023-02" db="EMBL/GenBank/DDBJ databases">
        <title>'Rhodoalgimonas zhirmunskyi' gen. nov., isolated from a red alga.</title>
        <authorList>
            <person name="Nedashkovskaya O.I."/>
            <person name="Otstavnykh N.Y."/>
            <person name="Bystritskaya E.P."/>
            <person name="Balabanova L.A."/>
            <person name="Isaeva M.P."/>
        </authorList>
    </citation>
    <scope>NUCLEOTIDE SEQUENCE</scope>
    <source>
        <strain evidence="3">KCTC 52189</strain>
    </source>
</reference>
<feature type="transmembrane region" description="Helical" evidence="1">
    <location>
        <begin position="49"/>
        <end position="66"/>
    </location>
</feature>
<evidence type="ECO:0000256" key="1">
    <source>
        <dbReference type="SAM" id="Phobius"/>
    </source>
</evidence>
<dbReference type="InterPro" id="IPR000792">
    <property type="entry name" value="Tscrpt_reg_LuxR_C"/>
</dbReference>
<dbReference type="Gene3D" id="1.10.10.10">
    <property type="entry name" value="Winged helix-like DNA-binding domain superfamily/Winged helix DNA-binding domain"/>
    <property type="match status" value="1"/>
</dbReference>
<evidence type="ECO:0000313" key="3">
    <source>
        <dbReference type="EMBL" id="MDQ2090621.1"/>
    </source>
</evidence>
<dbReference type="InterPro" id="IPR016032">
    <property type="entry name" value="Sig_transdc_resp-reg_C-effctor"/>
</dbReference>
<gene>
    <name evidence="3" type="ORF">NO357_11985</name>
</gene>
<organism evidence="3 4">
    <name type="scientific">Marimonas arenosa</name>
    <dbReference type="NCBI Taxonomy" id="1795305"/>
    <lineage>
        <taxon>Bacteria</taxon>
        <taxon>Pseudomonadati</taxon>
        <taxon>Pseudomonadota</taxon>
        <taxon>Alphaproteobacteria</taxon>
        <taxon>Rhodobacterales</taxon>
        <taxon>Paracoccaceae</taxon>
        <taxon>Marimonas</taxon>
    </lineage>
</organism>
<keyword evidence="1" id="KW-0472">Membrane</keyword>
<dbReference type="Proteomes" id="UP001226762">
    <property type="component" value="Unassembled WGS sequence"/>
</dbReference>
<dbReference type="SMART" id="SM00421">
    <property type="entry name" value="HTH_LUXR"/>
    <property type="match status" value="1"/>
</dbReference>
<accession>A0AAE4B6N5</accession>
<dbReference type="AlphaFoldDB" id="A0AAE4B6N5"/>
<feature type="transmembrane region" description="Helical" evidence="1">
    <location>
        <begin position="12"/>
        <end position="29"/>
    </location>
</feature>
<keyword evidence="4" id="KW-1185">Reference proteome</keyword>
<name>A0AAE4B6N5_9RHOB</name>
<dbReference type="EMBL" id="JANHAX010000003">
    <property type="protein sequence ID" value="MDQ2090621.1"/>
    <property type="molecule type" value="Genomic_DNA"/>
</dbReference>
<dbReference type="GO" id="GO:0003677">
    <property type="term" value="F:DNA binding"/>
    <property type="evidence" value="ECO:0007669"/>
    <property type="project" value="InterPro"/>
</dbReference>
<dbReference type="GO" id="GO:0006355">
    <property type="term" value="P:regulation of DNA-templated transcription"/>
    <property type="evidence" value="ECO:0007669"/>
    <property type="project" value="InterPro"/>
</dbReference>
<protein>
    <submittedName>
        <fullName evidence="3">Helix-turn-helix transcriptional regulator</fullName>
    </submittedName>
</protein>
<keyword evidence="1" id="KW-1133">Transmembrane helix</keyword>